<feature type="transmembrane region" description="Helical" evidence="10">
    <location>
        <begin position="152"/>
        <end position="174"/>
    </location>
</feature>
<evidence type="ECO:0000256" key="3">
    <source>
        <dbReference type="ARBA" id="ARBA00022692"/>
    </source>
</evidence>
<keyword evidence="5" id="KW-0297">G-protein coupled receptor</keyword>
<dbReference type="Proteomes" id="UP001163046">
    <property type="component" value="Unassembled WGS sequence"/>
</dbReference>
<accession>A0A9X0D077</accession>
<evidence type="ECO:0000256" key="5">
    <source>
        <dbReference type="ARBA" id="ARBA00023040"/>
    </source>
</evidence>
<dbReference type="Pfam" id="PF00001">
    <property type="entry name" value="7tm_1"/>
    <property type="match status" value="1"/>
</dbReference>
<reference evidence="12" key="1">
    <citation type="submission" date="2023-01" db="EMBL/GenBank/DDBJ databases">
        <title>Genome assembly of the deep-sea coral Lophelia pertusa.</title>
        <authorList>
            <person name="Herrera S."/>
            <person name="Cordes E."/>
        </authorList>
    </citation>
    <scope>NUCLEOTIDE SEQUENCE</scope>
    <source>
        <strain evidence="12">USNM1676648</strain>
        <tissue evidence="12">Polyp</tissue>
    </source>
</reference>
<dbReference type="EMBL" id="MU826355">
    <property type="protein sequence ID" value="KAJ7380024.1"/>
    <property type="molecule type" value="Genomic_DNA"/>
</dbReference>
<sequence>MYEPSELEQTLRDAFIFLLMFLILVGNTLIIAAYKRKHQVTDGLERFHSRSGCFGLPGGRLSGSFVRCNFEERERQFLVNEVLYITGYIQWHRIRVPSDFRNSGALHRNLETLPAQTSCSRLVLLCFGRSVGAVAASLLPRLHADASVNSNYPFYVLLTVFVLALLVISLLNALTFKITKSLIHNTVEPAVEITRTRANLQRKIRRERRTAATLAMISGAFFITWLPHVIGALVFTSCFPCNLALVDIGRVGAFIKCMQYANSALNPFVFAFRDAEMRMTIKTLTRACWNVVQPYIPTSRIQTTMTQTQTN</sequence>
<evidence type="ECO:0000256" key="2">
    <source>
        <dbReference type="ARBA" id="ARBA00022475"/>
    </source>
</evidence>
<comment type="subcellular location">
    <subcellularLocation>
        <location evidence="1">Cell membrane</location>
        <topology evidence="1">Multi-pass membrane protein</topology>
    </subcellularLocation>
</comment>
<keyword evidence="13" id="KW-1185">Reference proteome</keyword>
<dbReference type="GO" id="GO:0004930">
    <property type="term" value="F:G protein-coupled receptor activity"/>
    <property type="evidence" value="ECO:0007669"/>
    <property type="project" value="UniProtKB-KW"/>
</dbReference>
<keyword evidence="8" id="KW-0325">Glycoprotein</keyword>
<dbReference type="InterPro" id="IPR000276">
    <property type="entry name" value="GPCR_Rhodpsn"/>
</dbReference>
<dbReference type="PROSITE" id="PS50262">
    <property type="entry name" value="G_PROTEIN_RECEP_F1_2"/>
    <property type="match status" value="1"/>
</dbReference>
<keyword evidence="3 10" id="KW-0812">Transmembrane</keyword>
<protein>
    <recommendedName>
        <fullName evidence="11">G-protein coupled receptors family 1 profile domain-containing protein</fullName>
    </recommendedName>
</protein>
<keyword evidence="2" id="KW-1003">Cell membrane</keyword>
<evidence type="ECO:0000256" key="9">
    <source>
        <dbReference type="ARBA" id="ARBA00023224"/>
    </source>
</evidence>
<dbReference type="PANTHER" id="PTHR24246">
    <property type="entry name" value="OLFACTORY RECEPTOR AND ADENOSINE RECEPTOR"/>
    <property type="match status" value="1"/>
</dbReference>
<dbReference type="OrthoDB" id="10071887at2759"/>
<gene>
    <name evidence="12" type="ORF">OS493_012786</name>
</gene>
<evidence type="ECO:0000256" key="7">
    <source>
        <dbReference type="ARBA" id="ARBA00023170"/>
    </source>
</evidence>
<dbReference type="CDD" id="cd00637">
    <property type="entry name" value="7tm_classA_rhodopsin-like"/>
    <property type="match status" value="1"/>
</dbReference>
<feature type="transmembrane region" description="Helical" evidence="10">
    <location>
        <begin position="211"/>
        <end position="235"/>
    </location>
</feature>
<keyword evidence="4 10" id="KW-1133">Transmembrane helix</keyword>
<evidence type="ECO:0000256" key="4">
    <source>
        <dbReference type="ARBA" id="ARBA00022989"/>
    </source>
</evidence>
<feature type="transmembrane region" description="Helical" evidence="10">
    <location>
        <begin position="122"/>
        <end position="140"/>
    </location>
</feature>
<dbReference type="AlphaFoldDB" id="A0A9X0D077"/>
<evidence type="ECO:0000256" key="1">
    <source>
        <dbReference type="ARBA" id="ARBA00004651"/>
    </source>
</evidence>
<dbReference type="GO" id="GO:0005886">
    <property type="term" value="C:plasma membrane"/>
    <property type="evidence" value="ECO:0007669"/>
    <property type="project" value="UniProtKB-SubCell"/>
</dbReference>
<dbReference type="SUPFAM" id="SSF81321">
    <property type="entry name" value="Family A G protein-coupled receptor-like"/>
    <property type="match status" value="1"/>
</dbReference>
<organism evidence="12 13">
    <name type="scientific">Desmophyllum pertusum</name>
    <dbReference type="NCBI Taxonomy" id="174260"/>
    <lineage>
        <taxon>Eukaryota</taxon>
        <taxon>Metazoa</taxon>
        <taxon>Cnidaria</taxon>
        <taxon>Anthozoa</taxon>
        <taxon>Hexacorallia</taxon>
        <taxon>Scleractinia</taxon>
        <taxon>Caryophylliina</taxon>
        <taxon>Caryophylliidae</taxon>
        <taxon>Desmophyllum</taxon>
    </lineage>
</organism>
<dbReference type="PRINTS" id="PR00237">
    <property type="entry name" value="GPCRRHODOPSN"/>
</dbReference>
<dbReference type="Gene3D" id="1.20.1070.10">
    <property type="entry name" value="Rhodopsin 7-helix transmembrane proteins"/>
    <property type="match status" value="1"/>
</dbReference>
<proteinExistence type="predicted"/>
<evidence type="ECO:0000256" key="6">
    <source>
        <dbReference type="ARBA" id="ARBA00023136"/>
    </source>
</evidence>
<evidence type="ECO:0000313" key="12">
    <source>
        <dbReference type="EMBL" id="KAJ7380024.1"/>
    </source>
</evidence>
<evidence type="ECO:0000256" key="10">
    <source>
        <dbReference type="SAM" id="Phobius"/>
    </source>
</evidence>
<feature type="domain" description="G-protein coupled receptors family 1 profile" evidence="11">
    <location>
        <begin position="154"/>
        <end position="270"/>
    </location>
</feature>
<keyword evidence="7" id="KW-0675">Receptor</keyword>
<feature type="transmembrane region" description="Helical" evidence="10">
    <location>
        <begin position="14"/>
        <end position="34"/>
    </location>
</feature>
<name>A0A9X0D077_9CNID</name>
<dbReference type="PANTHER" id="PTHR24246:SF27">
    <property type="entry name" value="ADENOSINE RECEPTOR, ISOFORM A"/>
    <property type="match status" value="1"/>
</dbReference>
<evidence type="ECO:0000256" key="8">
    <source>
        <dbReference type="ARBA" id="ARBA00023180"/>
    </source>
</evidence>
<evidence type="ECO:0000259" key="11">
    <source>
        <dbReference type="PROSITE" id="PS50262"/>
    </source>
</evidence>
<evidence type="ECO:0000313" key="13">
    <source>
        <dbReference type="Proteomes" id="UP001163046"/>
    </source>
</evidence>
<comment type="caution">
    <text evidence="12">The sequence shown here is derived from an EMBL/GenBank/DDBJ whole genome shotgun (WGS) entry which is preliminary data.</text>
</comment>
<keyword evidence="6 10" id="KW-0472">Membrane</keyword>
<keyword evidence="9" id="KW-0807">Transducer</keyword>
<dbReference type="InterPro" id="IPR017452">
    <property type="entry name" value="GPCR_Rhodpsn_7TM"/>
</dbReference>